<dbReference type="SMART" id="SM00822">
    <property type="entry name" value="PKS_KR"/>
    <property type="match status" value="1"/>
</dbReference>
<proteinExistence type="inferred from homology"/>
<dbReference type="PRINTS" id="PR00081">
    <property type="entry name" value="GDHRDH"/>
</dbReference>
<dbReference type="AlphaFoldDB" id="A0AAP5Q5A1"/>
<feature type="domain" description="Ketoreductase" evidence="2">
    <location>
        <begin position="68"/>
        <end position="255"/>
    </location>
</feature>
<evidence type="ECO:0000259" key="2">
    <source>
        <dbReference type="SMART" id="SM00822"/>
    </source>
</evidence>
<gene>
    <name evidence="3" type="ORF">ParKJ_07790</name>
</gene>
<dbReference type="EMBL" id="JANSLM010000002">
    <property type="protein sequence ID" value="MDT8837310.1"/>
    <property type="molecule type" value="Genomic_DNA"/>
</dbReference>
<accession>A0AAP5Q5A1</accession>
<dbReference type="InterPro" id="IPR057326">
    <property type="entry name" value="KR_dom"/>
</dbReference>
<dbReference type="NCBIfam" id="NF005893">
    <property type="entry name" value="PRK07856.1"/>
    <property type="match status" value="1"/>
</dbReference>
<reference evidence="3" key="1">
    <citation type="submission" date="2022-08" db="EMBL/GenBank/DDBJ databases">
        <authorList>
            <person name="Kim S.-J."/>
        </authorList>
    </citation>
    <scope>NUCLEOTIDE SEQUENCE</scope>
    <source>
        <strain evidence="3">KJ</strain>
    </source>
</reference>
<evidence type="ECO:0000256" key="1">
    <source>
        <dbReference type="ARBA" id="ARBA00006484"/>
    </source>
</evidence>
<name>A0AAP5Q5A1_9BURK</name>
<dbReference type="Proteomes" id="UP001246473">
    <property type="component" value="Unassembled WGS sequence"/>
</dbReference>
<organism evidence="3 4">
    <name type="scientific">Paraburkholderia fungorum</name>
    <dbReference type="NCBI Taxonomy" id="134537"/>
    <lineage>
        <taxon>Bacteria</taxon>
        <taxon>Pseudomonadati</taxon>
        <taxon>Pseudomonadota</taxon>
        <taxon>Betaproteobacteria</taxon>
        <taxon>Burkholderiales</taxon>
        <taxon>Burkholderiaceae</taxon>
        <taxon>Paraburkholderia</taxon>
    </lineage>
</organism>
<dbReference type="PANTHER" id="PTHR42760">
    <property type="entry name" value="SHORT-CHAIN DEHYDROGENASES/REDUCTASES FAMILY MEMBER"/>
    <property type="match status" value="1"/>
</dbReference>
<dbReference type="GO" id="GO:0016616">
    <property type="term" value="F:oxidoreductase activity, acting on the CH-OH group of donors, NAD or NADP as acceptor"/>
    <property type="evidence" value="ECO:0007669"/>
    <property type="project" value="UniProtKB-ARBA"/>
</dbReference>
<comment type="caution">
    <text evidence="3">The sequence shown here is derived from an EMBL/GenBank/DDBJ whole genome shotgun (WGS) entry which is preliminary data.</text>
</comment>
<dbReference type="FunFam" id="3.40.50.720:FF:000084">
    <property type="entry name" value="Short-chain dehydrogenase reductase"/>
    <property type="match status" value="1"/>
</dbReference>
<dbReference type="SUPFAM" id="SSF51735">
    <property type="entry name" value="NAD(P)-binding Rossmann-fold domains"/>
    <property type="match status" value="1"/>
</dbReference>
<dbReference type="InterPro" id="IPR036291">
    <property type="entry name" value="NAD(P)-bd_dom_sf"/>
</dbReference>
<dbReference type="InterPro" id="IPR002347">
    <property type="entry name" value="SDR_fam"/>
</dbReference>
<dbReference type="CDD" id="cd05233">
    <property type="entry name" value="SDR_c"/>
    <property type="match status" value="1"/>
</dbReference>
<dbReference type="Gene3D" id="3.40.50.720">
    <property type="entry name" value="NAD(P)-binding Rossmann-like Domain"/>
    <property type="match status" value="1"/>
</dbReference>
<comment type="similarity">
    <text evidence="1">Belongs to the short-chain dehydrogenases/reductases (SDR) family.</text>
</comment>
<evidence type="ECO:0000313" key="3">
    <source>
        <dbReference type="EMBL" id="MDT8837310.1"/>
    </source>
</evidence>
<sequence length="329" mass="33590">MRACLLARAALVGRGRLYEGRQRKHHPFESTARHRLFRLRGSAAFLLPSGPHGQTETAAMTGFDFSGKVVLVTGGTKGIGAAIAQAFQAAGATVYVCGRTPPASAAAGMPENAPRFIAADVRDIDTVDAMLARIERETGRLDVLVNNAGGAPFALAAQASPRFTEAVIRLNLLAPLHLAQRANALMQQQAEGGVLLFIGSVSGLRPSPGTAAYGAAKAGLLNAVRSLAVEWAPKVRVCAVSPSLVETEAATSGHTGSSAADAASALASIAATIPAGRLAKPGDVASACLFLTSPHAAYASGSNLILEGGGEVPAFLAATDLHKAFATHS</sequence>
<dbReference type="Pfam" id="PF13561">
    <property type="entry name" value="adh_short_C2"/>
    <property type="match status" value="1"/>
</dbReference>
<dbReference type="PRINTS" id="PR00080">
    <property type="entry name" value="SDRFAMILY"/>
</dbReference>
<evidence type="ECO:0000313" key="4">
    <source>
        <dbReference type="Proteomes" id="UP001246473"/>
    </source>
</evidence>
<protein>
    <submittedName>
        <fullName evidence="3">SDR family oxidoreductase</fullName>
    </submittedName>
</protein>